<keyword evidence="9" id="KW-1185">Reference proteome</keyword>
<feature type="transmembrane region" description="Helical" evidence="7">
    <location>
        <begin position="64"/>
        <end position="86"/>
    </location>
</feature>
<dbReference type="PANTHER" id="PTHR10844">
    <property type="entry name" value="CAVEOLIN"/>
    <property type="match status" value="1"/>
</dbReference>
<evidence type="ECO:0000256" key="7">
    <source>
        <dbReference type="SAM" id="Phobius"/>
    </source>
</evidence>
<dbReference type="PANTHER" id="PTHR10844:SF19">
    <property type="entry name" value="CAVEOLIN-2"/>
    <property type="match status" value="1"/>
</dbReference>
<name>A0A210PEX2_MIZYE</name>
<dbReference type="AlphaFoldDB" id="A0A210PEX2"/>
<proteinExistence type="inferred from homology"/>
<evidence type="ECO:0000256" key="6">
    <source>
        <dbReference type="RuleBase" id="RU000680"/>
    </source>
</evidence>
<keyword evidence="5 6" id="KW-0472">Membrane</keyword>
<dbReference type="GO" id="GO:0000139">
    <property type="term" value="C:Golgi membrane"/>
    <property type="evidence" value="ECO:0007669"/>
    <property type="project" value="UniProtKB-SubCell"/>
</dbReference>
<comment type="similarity">
    <text evidence="2 6">Belongs to the caveolin family.</text>
</comment>
<keyword evidence="7" id="KW-1133">Transmembrane helix</keyword>
<dbReference type="STRING" id="6573.A0A210PEX2"/>
<evidence type="ECO:0000256" key="4">
    <source>
        <dbReference type="ARBA" id="ARBA00023034"/>
    </source>
</evidence>
<dbReference type="EMBL" id="NEDP02076743">
    <property type="protein sequence ID" value="OWF35032.1"/>
    <property type="molecule type" value="Genomic_DNA"/>
</dbReference>
<evidence type="ECO:0000256" key="2">
    <source>
        <dbReference type="ARBA" id="ARBA00010988"/>
    </source>
</evidence>
<keyword evidence="3 6" id="KW-1003">Cell membrane</keyword>
<keyword evidence="7" id="KW-0812">Transmembrane</keyword>
<comment type="subcellular location">
    <subcellularLocation>
        <location evidence="1 6">Cell membrane</location>
        <topology evidence="1 6">Peripheral membrane protein</topology>
    </subcellularLocation>
    <subcellularLocation>
        <location evidence="6">Golgi apparatus membrane</location>
        <topology evidence="6">Peripheral membrane protein</topology>
    </subcellularLocation>
    <subcellularLocation>
        <location evidence="6">Membrane</location>
        <location evidence="6">Caveola</location>
        <topology evidence="6">Peripheral membrane protein</topology>
    </subcellularLocation>
</comment>
<dbReference type="GO" id="GO:0005901">
    <property type="term" value="C:caveola"/>
    <property type="evidence" value="ECO:0007669"/>
    <property type="project" value="UniProtKB-SubCell"/>
</dbReference>
<dbReference type="GO" id="GO:0060090">
    <property type="term" value="F:molecular adaptor activity"/>
    <property type="evidence" value="ECO:0007669"/>
    <property type="project" value="TreeGrafter"/>
</dbReference>
<dbReference type="Proteomes" id="UP000242188">
    <property type="component" value="Unassembled WGS sequence"/>
</dbReference>
<evidence type="ECO:0000313" key="8">
    <source>
        <dbReference type="EMBL" id="OWF35032.1"/>
    </source>
</evidence>
<organism evidence="8 9">
    <name type="scientific">Mizuhopecten yessoensis</name>
    <name type="common">Japanese scallop</name>
    <name type="synonym">Patinopecten yessoensis</name>
    <dbReference type="NCBI Taxonomy" id="6573"/>
    <lineage>
        <taxon>Eukaryota</taxon>
        <taxon>Metazoa</taxon>
        <taxon>Spiralia</taxon>
        <taxon>Lophotrochozoa</taxon>
        <taxon>Mollusca</taxon>
        <taxon>Bivalvia</taxon>
        <taxon>Autobranchia</taxon>
        <taxon>Pteriomorphia</taxon>
        <taxon>Pectinida</taxon>
        <taxon>Pectinoidea</taxon>
        <taxon>Pectinidae</taxon>
        <taxon>Mizuhopecten</taxon>
    </lineage>
</organism>
<comment type="caution">
    <text evidence="8">The sequence shown here is derived from an EMBL/GenBank/DDBJ whole genome shotgun (WGS) entry which is preliminary data.</text>
</comment>
<gene>
    <name evidence="8" type="ORF">KP79_PYT11367</name>
</gene>
<evidence type="ECO:0000256" key="5">
    <source>
        <dbReference type="ARBA" id="ARBA00023136"/>
    </source>
</evidence>
<protein>
    <recommendedName>
        <fullName evidence="6">Caveolin</fullName>
    </recommendedName>
</protein>
<dbReference type="GO" id="GO:0070836">
    <property type="term" value="P:caveola assembly"/>
    <property type="evidence" value="ECO:0007669"/>
    <property type="project" value="InterPro"/>
</dbReference>
<evidence type="ECO:0000256" key="3">
    <source>
        <dbReference type="ARBA" id="ARBA00022475"/>
    </source>
</evidence>
<accession>A0A210PEX2</accession>
<reference evidence="8 9" key="1">
    <citation type="journal article" date="2017" name="Nat. Ecol. Evol.">
        <title>Scallop genome provides insights into evolution of bilaterian karyotype and development.</title>
        <authorList>
            <person name="Wang S."/>
            <person name="Zhang J."/>
            <person name="Jiao W."/>
            <person name="Li J."/>
            <person name="Xun X."/>
            <person name="Sun Y."/>
            <person name="Guo X."/>
            <person name="Huan P."/>
            <person name="Dong B."/>
            <person name="Zhang L."/>
            <person name="Hu X."/>
            <person name="Sun X."/>
            <person name="Wang J."/>
            <person name="Zhao C."/>
            <person name="Wang Y."/>
            <person name="Wang D."/>
            <person name="Huang X."/>
            <person name="Wang R."/>
            <person name="Lv J."/>
            <person name="Li Y."/>
            <person name="Zhang Z."/>
            <person name="Liu B."/>
            <person name="Lu W."/>
            <person name="Hui Y."/>
            <person name="Liang J."/>
            <person name="Zhou Z."/>
            <person name="Hou R."/>
            <person name="Li X."/>
            <person name="Liu Y."/>
            <person name="Li H."/>
            <person name="Ning X."/>
            <person name="Lin Y."/>
            <person name="Zhao L."/>
            <person name="Xing Q."/>
            <person name="Dou J."/>
            <person name="Li Y."/>
            <person name="Mao J."/>
            <person name="Guo H."/>
            <person name="Dou H."/>
            <person name="Li T."/>
            <person name="Mu C."/>
            <person name="Jiang W."/>
            <person name="Fu Q."/>
            <person name="Fu X."/>
            <person name="Miao Y."/>
            <person name="Liu J."/>
            <person name="Yu Q."/>
            <person name="Li R."/>
            <person name="Liao H."/>
            <person name="Li X."/>
            <person name="Kong Y."/>
            <person name="Jiang Z."/>
            <person name="Chourrout D."/>
            <person name="Li R."/>
            <person name="Bao Z."/>
        </authorList>
    </citation>
    <scope>NUCLEOTIDE SEQUENCE [LARGE SCALE GENOMIC DNA]</scope>
    <source>
        <strain evidence="8 9">PY_sf001</strain>
    </source>
</reference>
<comment type="function">
    <text evidence="6">May act as a scaffolding protein within caveolar membranes. Interacts directly with G-protein alpha subunits and can functionally regulate their activity.</text>
</comment>
<evidence type="ECO:0000313" key="9">
    <source>
        <dbReference type="Proteomes" id="UP000242188"/>
    </source>
</evidence>
<feature type="transmembrane region" description="Helical" evidence="7">
    <location>
        <begin position="106"/>
        <end position="128"/>
    </location>
</feature>
<dbReference type="InterPro" id="IPR001612">
    <property type="entry name" value="Caveolin"/>
</dbReference>
<keyword evidence="4 6" id="KW-0333">Golgi apparatus</keyword>
<evidence type="ECO:0000256" key="1">
    <source>
        <dbReference type="ARBA" id="ARBA00004202"/>
    </source>
</evidence>
<dbReference type="OrthoDB" id="5917823at2759"/>
<sequence>MAQQNEGLDLTARDPNSLHGDIQVAFHDVLGEPDGTHSIDCLWTSSHTCFTCSKNCCYKFVSTLCGLCIAVAWGCEFALITFEAVWCFTPALKAYSIIMGINQRCFGILISCCLAPICETFGLCFSNISMKKM</sequence>
<dbReference type="Pfam" id="PF01146">
    <property type="entry name" value="Caveolin"/>
    <property type="match status" value="1"/>
</dbReference>